<feature type="region of interest" description="Disordered" evidence="1">
    <location>
        <begin position="259"/>
        <end position="285"/>
    </location>
</feature>
<dbReference type="RefSeq" id="WP_330484483.1">
    <property type="nucleotide sequence ID" value="NZ_JAZBJZ010000062.1"/>
</dbReference>
<dbReference type="Proteomes" id="UP001333818">
    <property type="component" value="Unassembled WGS sequence"/>
</dbReference>
<protein>
    <recommendedName>
        <fullName evidence="4">PBS lyase HEAT domain protein repeat-containing protein</fullName>
    </recommendedName>
</protein>
<feature type="compositionally biased region" description="Basic residues" evidence="1">
    <location>
        <begin position="272"/>
        <end position="285"/>
    </location>
</feature>
<dbReference type="AlphaFoldDB" id="A0AAW9PY99"/>
<evidence type="ECO:0000313" key="3">
    <source>
        <dbReference type="Proteomes" id="UP001333818"/>
    </source>
</evidence>
<accession>A0AAW9PY99</accession>
<evidence type="ECO:0000313" key="2">
    <source>
        <dbReference type="EMBL" id="MEE3718052.1"/>
    </source>
</evidence>
<dbReference type="EMBL" id="JAZBJZ010000062">
    <property type="protein sequence ID" value="MEE3718052.1"/>
    <property type="molecule type" value="Genomic_DNA"/>
</dbReference>
<organism evidence="2 3">
    <name type="scientific">Tumidithrix elongata BACA0141</name>
    <dbReference type="NCBI Taxonomy" id="2716417"/>
    <lineage>
        <taxon>Bacteria</taxon>
        <taxon>Bacillati</taxon>
        <taxon>Cyanobacteriota</taxon>
        <taxon>Cyanophyceae</taxon>
        <taxon>Pseudanabaenales</taxon>
        <taxon>Pseudanabaenaceae</taxon>
        <taxon>Tumidithrix</taxon>
        <taxon>Tumidithrix elongata</taxon>
    </lineage>
</organism>
<sequence>MTNLHTYENPVAQLLFIKEPTAWNDRWIDYPTQFGLTKVDIPDLIRLSCDEEPLGCESIDYFIHALRALAQLDPEAAITLYIELLQKFPDDDYLNEEVFGLSREVGAIAIAPLVKLMAGATQVGWVQTSAANGLEAIAQAHPECREACVQAIVEQLRNYRNQDDGTLNSTLVDKLIQLEVVEEAALLAEVFENCEIDEFLTGSWPAAQVKFGLKKESDFSPEELVAKEPDYIKLIRKQRQQDIDRDVIAVIGQISALRRPTGKGFGSVSSGKKGKKKKKKKDDDF</sequence>
<keyword evidence="3" id="KW-1185">Reference proteome</keyword>
<evidence type="ECO:0000256" key="1">
    <source>
        <dbReference type="SAM" id="MobiDB-lite"/>
    </source>
</evidence>
<gene>
    <name evidence="2" type="ORF">V2H45_15025</name>
</gene>
<name>A0AAW9PY99_9CYAN</name>
<reference evidence="2" key="1">
    <citation type="submission" date="2024-01" db="EMBL/GenBank/DDBJ databases">
        <title>Bank of Algae and Cyanobacteria of the Azores (BACA) strain genomes.</title>
        <authorList>
            <person name="Luz R."/>
            <person name="Cordeiro R."/>
            <person name="Fonseca A."/>
            <person name="Goncalves V."/>
        </authorList>
    </citation>
    <scope>NUCLEOTIDE SEQUENCE</scope>
    <source>
        <strain evidence="2">BACA0141</strain>
    </source>
</reference>
<comment type="caution">
    <text evidence="2">The sequence shown here is derived from an EMBL/GenBank/DDBJ whole genome shotgun (WGS) entry which is preliminary data.</text>
</comment>
<proteinExistence type="predicted"/>
<evidence type="ECO:0008006" key="4">
    <source>
        <dbReference type="Google" id="ProtNLM"/>
    </source>
</evidence>